<evidence type="ECO:0000313" key="1">
    <source>
        <dbReference type="EMBL" id="MEM0578356.1"/>
    </source>
</evidence>
<gene>
    <name evidence="1" type="ORF">WFZ86_17770</name>
</gene>
<proteinExistence type="predicted"/>
<name>A0ABU9NSX3_9FLAO</name>
<dbReference type="RefSeq" id="WP_342693178.1">
    <property type="nucleotide sequence ID" value="NZ_JBCGDP010000023.1"/>
</dbReference>
<sequence>MKIIVVLILIFTYTSIYSQDYKALKKADTIYVLFKGKKFERKGVSPDNVERSYHFYGFEKEFFFSHYKYQSYERKIANIVSDVKIVDESFIKKNDSKIITRRFLKRNDLCKVVAEILNHNRTIYIIDCTEKKEGKIVLYEVSMSTICRGDG</sequence>
<dbReference type="Proteomes" id="UP001468798">
    <property type="component" value="Unassembled WGS sequence"/>
</dbReference>
<keyword evidence="2" id="KW-1185">Reference proteome</keyword>
<organism evidence="1 2">
    <name type="scientific">Flavobacterium polysaccharolyticum</name>
    <dbReference type="NCBI Taxonomy" id="3133148"/>
    <lineage>
        <taxon>Bacteria</taxon>
        <taxon>Pseudomonadati</taxon>
        <taxon>Bacteroidota</taxon>
        <taxon>Flavobacteriia</taxon>
        <taxon>Flavobacteriales</taxon>
        <taxon>Flavobacteriaceae</taxon>
        <taxon>Flavobacterium</taxon>
    </lineage>
</organism>
<reference evidence="1 2" key="1">
    <citation type="submission" date="2024-03" db="EMBL/GenBank/DDBJ databases">
        <title>Two novel species of the genus Flavobacterium exhibiting potentially degradation of complex polysaccharides.</title>
        <authorList>
            <person name="Lian X."/>
        </authorList>
    </citation>
    <scope>NUCLEOTIDE SEQUENCE [LARGE SCALE GENOMIC DNA]</scope>
    <source>
        <strain evidence="1 2">N6</strain>
    </source>
</reference>
<evidence type="ECO:0000313" key="2">
    <source>
        <dbReference type="Proteomes" id="UP001468798"/>
    </source>
</evidence>
<dbReference type="EMBL" id="JBCGDP010000023">
    <property type="protein sequence ID" value="MEM0578356.1"/>
    <property type="molecule type" value="Genomic_DNA"/>
</dbReference>
<accession>A0ABU9NSX3</accession>
<protein>
    <submittedName>
        <fullName evidence="1">Uncharacterized protein</fullName>
    </submittedName>
</protein>
<comment type="caution">
    <text evidence="1">The sequence shown here is derived from an EMBL/GenBank/DDBJ whole genome shotgun (WGS) entry which is preliminary data.</text>
</comment>